<proteinExistence type="predicted"/>
<reference evidence="1 2" key="1">
    <citation type="journal article" date="2013" name="PLoS ONE">
        <title>Assembly-driven community genomics of a hypersaline microbial ecosystem.</title>
        <authorList>
            <person name="Podell S."/>
            <person name="Ugalde J.A."/>
            <person name="Narasingarao P."/>
            <person name="Banfield J.F."/>
            <person name="Heidelberg K.B."/>
            <person name="Allen E.E."/>
        </authorList>
    </citation>
    <scope>NUCLEOTIDE SEQUENCE [LARGE SCALE GENOMIC DNA]</scope>
    <source>
        <strain evidence="2">J07HQW2</strain>
    </source>
</reference>
<accession>U1PX15</accession>
<gene>
    <name evidence="1" type="ORF">J07HQW2_03472</name>
</gene>
<evidence type="ECO:0000313" key="2">
    <source>
        <dbReference type="Proteomes" id="UP000030710"/>
    </source>
</evidence>
<dbReference type="AlphaFoldDB" id="U1PX15"/>
<sequence>MISLDDVSLFLIDIRRPDDIVWTLLTVPTMLAERTFTESRGESPVV</sequence>
<dbReference type="Proteomes" id="UP000030710">
    <property type="component" value="Unassembled WGS sequence"/>
</dbReference>
<organism evidence="1 2">
    <name type="scientific">Haloquadratum walsbyi J07HQW2</name>
    <dbReference type="NCBI Taxonomy" id="1238425"/>
    <lineage>
        <taxon>Archaea</taxon>
        <taxon>Methanobacteriati</taxon>
        <taxon>Methanobacteriota</taxon>
        <taxon>Stenosarchaea group</taxon>
        <taxon>Halobacteria</taxon>
        <taxon>Halobacteriales</taxon>
        <taxon>Haloferacaceae</taxon>
        <taxon>Haloquadratum</taxon>
    </lineage>
</organism>
<protein>
    <submittedName>
        <fullName evidence="1">Uncharacterized protein</fullName>
    </submittedName>
</protein>
<dbReference type="EMBL" id="KE356561">
    <property type="protein sequence ID" value="ERG96986.1"/>
    <property type="molecule type" value="Genomic_DNA"/>
</dbReference>
<evidence type="ECO:0000313" key="1">
    <source>
        <dbReference type="EMBL" id="ERG96986.1"/>
    </source>
</evidence>
<dbReference type="HOGENOM" id="CLU_3178534_0_0_2"/>
<name>U1PX15_9EURY</name>